<dbReference type="AlphaFoldDB" id="A0A2J7ZI13"/>
<evidence type="ECO:0000256" key="4">
    <source>
        <dbReference type="SAM" id="MobiDB-lite"/>
    </source>
</evidence>
<keyword evidence="2" id="KW-0479">Metal-binding</keyword>
<keyword evidence="6" id="KW-1185">Reference proteome</keyword>
<proteinExistence type="predicted"/>
<feature type="compositionally biased region" description="Basic and acidic residues" evidence="4">
    <location>
        <begin position="1"/>
        <end position="12"/>
    </location>
</feature>
<feature type="non-terminal residue" evidence="5">
    <location>
        <position position="133"/>
    </location>
</feature>
<comment type="caution">
    <text evidence="5">The sequence shown here is derived from an EMBL/GenBank/DDBJ whole genome shotgun (WGS) entry which is preliminary data.</text>
</comment>
<dbReference type="PANTHER" id="PTHR45668:SF9">
    <property type="entry name" value="SERINE_THREONINE-PROTEIN PHOSPHATASE 7"/>
    <property type="match status" value="1"/>
</dbReference>
<feature type="compositionally biased region" description="Basic and acidic residues" evidence="4">
    <location>
        <begin position="107"/>
        <end position="118"/>
    </location>
</feature>
<dbReference type="Gene3D" id="3.60.21.10">
    <property type="match status" value="1"/>
</dbReference>
<accession>A0A2J7ZI13</accession>
<feature type="region of interest" description="Disordered" evidence="4">
    <location>
        <begin position="107"/>
        <end position="133"/>
    </location>
</feature>
<dbReference type="InterPro" id="IPR051134">
    <property type="entry name" value="PPP_phosphatase"/>
</dbReference>
<dbReference type="PANTHER" id="PTHR45668">
    <property type="entry name" value="SERINE/THREONINE-PROTEIN PHOSPHATASE 5-RELATED"/>
    <property type="match status" value="1"/>
</dbReference>
<keyword evidence="3" id="KW-0464">Manganese</keyword>
<name>A0A2J7ZI13_9CHLO</name>
<protein>
    <submittedName>
        <fullName evidence="5">Serine/threonine-protein phosphatase 7</fullName>
    </submittedName>
</protein>
<dbReference type="OrthoDB" id="445564at2759"/>
<dbReference type="Proteomes" id="UP000236333">
    <property type="component" value="Unassembled WGS sequence"/>
</dbReference>
<reference evidence="5 6" key="1">
    <citation type="journal article" date="2017" name="Mol. Biol. Evol.">
        <title>The 4-celled Tetrabaena socialis nuclear genome reveals the essential components for genetic control of cell number at the origin of multicellularity in the volvocine lineage.</title>
        <authorList>
            <person name="Featherston J."/>
            <person name="Arakaki Y."/>
            <person name="Hanschen E.R."/>
            <person name="Ferris P.J."/>
            <person name="Michod R.E."/>
            <person name="Olson B.J.S.C."/>
            <person name="Nozaki H."/>
            <person name="Durand P.M."/>
        </authorList>
    </citation>
    <scope>NUCLEOTIDE SEQUENCE [LARGE SCALE GENOMIC DNA]</scope>
    <source>
        <strain evidence="5 6">NIES-571</strain>
    </source>
</reference>
<organism evidence="5 6">
    <name type="scientific">Tetrabaena socialis</name>
    <dbReference type="NCBI Taxonomy" id="47790"/>
    <lineage>
        <taxon>Eukaryota</taxon>
        <taxon>Viridiplantae</taxon>
        <taxon>Chlorophyta</taxon>
        <taxon>core chlorophytes</taxon>
        <taxon>Chlorophyceae</taxon>
        <taxon>CS clade</taxon>
        <taxon>Chlamydomonadales</taxon>
        <taxon>Tetrabaenaceae</taxon>
        <taxon>Tetrabaena</taxon>
    </lineage>
</organism>
<evidence type="ECO:0000313" key="6">
    <source>
        <dbReference type="Proteomes" id="UP000236333"/>
    </source>
</evidence>
<evidence type="ECO:0000256" key="2">
    <source>
        <dbReference type="ARBA" id="ARBA00022723"/>
    </source>
</evidence>
<evidence type="ECO:0000256" key="3">
    <source>
        <dbReference type="ARBA" id="ARBA00023211"/>
    </source>
</evidence>
<dbReference type="SUPFAM" id="SSF56300">
    <property type="entry name" value="Metallo-dependent phosphatases"/>
    <property type="match status" value="1"/>
</dbReference>
<feature type="region of interest" description="Disordered" evidence="4">
    <location>
        <begin position="1"/>
        <end position="53"/>
    </location>
</feature>
<dbReference type="InterPro" id="IPR029052">
    <property type="entry name" value="Metallo-depent_PP-like"/>
</dbReference>
<sequence>MGLFRRPPEPKRGAKRRKPSQPARGGPGGGSALVPGSLEDLRRATKGGMDPDGCGTSLLATDVLWSDPVAEPGFSENEARGVGLVFGPDVTEAFLTANRLRLILRSHEGPDARDKRSDLPQVLQGWSLDHDTP</sequence>
<gene>
    <name evidence="5" type="ORF">TSOC_014313</name>
</gene>
<comment type="cofactor">
    <cofactor evidence="1">
        <name>Mn(2+)</name>
        <dbReference type="ChEBI" id="CHEBI:29035"/>
    </cofactor>
</comment>
<dbReference type="GO" id="GO:0046872">
    <property type="term" value="F:metal ion binding"/>
    <property type="evidence" value="ECO:0007669"/>
    <property type="project" value="UniProtKB-KW"/>
</dbReference>
<evidence type="ECO:0000256" key="1">
    <source>
        <dbReference type="ARBA" id="ARBA00001936"/>
    </source>
</evidence>
<evidence type="ECO:0000313" key="5">
    <source>
        <dbReference type="EMBL" id="PNG99897.1"/>
    </source>
</evidence>
<dbReference type="EMBL" id="PGGS01001967">
    <property type="protein sequence ID" value="PNG99897.1"/>
    <property type="molecule type" value="Genomic_DNA"/>
</dbReference>